<keyword evidence="6" id="KW-1015">Disulfide bond</keyword>
<organism evidence="12 13">
    <name type="scientific">Steinernema hermaphroditum</name>
    <dbReference type="NCBI Taxonomy" id="289476"/>
    <lineage>
        <taxon>Eukaryota</taxon>
        <taxon>Metazoa</taxon>
        <taxon>Ecdysozoa</taxon>
        <taxon>Nematoda</taxon>
        <taxon>Chromadorea</taxon>
        <taxon>Rhabditida</taxon>
        <taxon>Tylenchina</taxon>
        <taxon>Panagrolaimomorpha</taxon>
        <taxon>Strongyloidoidea</taxon>
        <taxon>Steinernematidae</taxon>
        <taxon>Steinernema</taxon>
    </lineage>
</organism>
<dbReference type="SMART" id="SM00645">
    <property type="entry name" value="Pept_C1"/>
    <property type="match status" value="1"/>
</dbReference>
<keyword evidence="5" id="KW-0865">Zymogen</keyword>
<dbReference type="InterPro" id="IPR025660">
    <property type="entry name" value="Pept_his_AS"/>
</dbReference>
<dbReference type="Proteomes" id="UP001175271">
    <property type="component" value="Unassembled WGS sequence"/>
</dbReference>
<keyword evidence="8" id="KW-0472">Membrane</keyword>
<evidence type="ECO:0000256" key="7">
    <source>
        <dbReference type="ARBA" id="ARBA00069138"/>
    </source>
</evidence>
<evidence type="ECO:0000256" key="2">
    <source>
        <dbReference type="ARBA" id="ARBA00022670"/>
    </source>
</evidence>
<protein>
    <recommendedName>
        <fullName evidence="7">Cathepsin L-like</fullName>
    </recommendedName>
</protein>
<keyword evidence="9" id="KW-0732">Signal</keyword>
<comment type="caution">
    <text evidence="12">The sequence shown here is derived from an EMBL/GenBank/DDBJ whole genome shotgun (WGS) entry which is preliminary data.</text>
</comment>
<dbReference type="AlphaFoldDB" id="A0AA39MCW9"/>
<dbReference type="PROSITE" id="PS00639">
    <property type="entry name" value="THIOL_PROTEASE_HIS"/>
    <property type="match status" value="1"/>
</dbReference>
<dbReference type="InterPro" id="IPR000668">
    <property type="entry name" value="Peptidase_C1A_C"/>
</dbReference>
<evidence type="ECO:0000256" key="1">
    <source>
        <dbReference type="ARBA" id="ARBA00008455"/>
    </source>
</evidence>
<reference evidence="12" key="1">
    <citation type="submission" date="2023-06" db="EMBL/GenBank/DDBJ databases">
        <title>Genomic analysis of the entomopathogenic nematode Steinernema hermaphroditum.</title>
        <authorList>
            <person name="Schwarz E.M."/>
            <person name="Heppert J.K."/>
            <person name="Baniya A."/>
            <person name="Schwartz H.T."/>
            <person name="Tan C.-H."/>
            <person name="Antoshechkin I."/>
            <person name="Sternberg P.W."/>
            <person name="Goodrich-Blair H."/>
            <person name="Dillman A.R."/>
        </authorList>
    </citation>
    <scope>NUCLEOTIDE SEQUENCE</scope>
    <source>
        <strain evidence="12">PS9179</strain>
        <tissue evidence="12">Whole animal</tissue>
    </source>
</reference>
<dbReference type="PRINTS" id="PR00705">
    <property type="entry name" value="PAPAIN"/>
</dbReference>
<dbReference type="SMART" id="SM00848">
    <property type="entry name" value="Inhibitor_I29"/>
    <property type="match status" value="1"/>
</dbReference>
<keyword evidence="8" id="KW-1133">Transmembrane helix</keyword>
<dbReference type="InterPro" id="IPR013201">
    <property type="entry name" value="Prot_inhib_I29"/>
</dbReference>
<dbReference type="SUPFAM" id="SSF54001">
    <property type="entry name" value="Cysteine proteinases"/>
    <property type="match status" value="1"/>
</dbReference>
<dbReference type="PANTHER" id="PTHR12411">
    <property type="entry name" value="CYSTEINE PROTEASE FAMILY C1-RELATED"/>
    <property type="match status" value="1"/>
</dbReference>
<comment type="similarity">
    <text evidence="1">Belongs to the peptidase C1 family.</text>
</comment>
<dbReference type="CDD" id="cd02248">
    <property type="entry name" value="Peptidase_C1A"/>
    <property type="match status" value="1"/>
</dbReference>
<accession>A0AA39MCW9</accession>
<dbReference type="Pfam" id="PF08246">
    <property type="entry name" value="Inhibitor_I29"/>
    <property type="match status" value="1"/>
</dbReference>
<gene>
    <name evidence="12" type="ORF">QR680_011176</name>
</gene>
<dbReference type="Pfam" id="PF00112">
    <property type="entry name" value="Peptidase_C1"/>
    <property type="match status" value="1"/>
</dbReference>
<dbReference type="GO" id="GO:0008234">
    <property type="term" value="F:cysteine-type peptidase activity"/>
    <property type="evidence" value="ECO:0007669"/>
    <property type="project" value="UniProtKB-KW"/>
</dbReference>
<keyword evidence="8" id="KW-0812">Transmembrane</keyword>
<dbReference type="PROSITE" id="PS00139">
    <property type="entry name" value="THIOL_PROTEASE_CYS"/>
    <property type="match status" value="1"/>
</dbReference>
<name>A0AA39MCW9_9BILA</name>
<dbReference type="InterPro" id="IPR000169">
    <property type="entry name" value="Pept_cys_AS"/>
</dbReference>
<dbReference type="EMBL" id="JAUCMV010000001">
    <property type="protein sequence ID" value="KAK0429079.1"/>
    <property type="molecule type" value="Genomic_DNA"/>
</dbReference>
<evidence type="ECO:0000256" key="6">
    <source>
        <dbReference type="ARBA" id="ARBA00023157"/>
    </source>
</evidence>
<evidence type="ECO:0000256" key="3">
    <source>
        <dbReference type="ARBA" id="ARBA00022801"/>
    </source>
</evidence>
<dbReference type="InterPro" id="IPR039417">
    <property type="entry name" value="Peptidase_C1A_papain-like"/>
</dbReference>
<dbReference type="Gene3D" id="3.90.70.10">
    <property type="entry name" value="Cysteine proteinases"/>
    <property type="match status" value="1"/>
</dbReference>
<feature type="signal peptide" evidence="9">
    <location>
        <begin position="1"/>
        <end position="15"/>
    </location>
</feature>
<dbReference type="InterPro" id="IPR025661">
    <property type="entry name" value="Pept_asp_AS"/>
</dbReference>
<feature type="chain" id="PRO_5041330675" description="Cathepsin L-like" evidence="9">
    <location>
        <begin position="16"/>
        <end position="391"/>
    </location>
</feature>
<keyword evidence="13" id="KW-1185">Reference proteome</keyword>
<feature type="domain" description="Peptidase C1A papain C-terminal" evidence="10">
    <location>
        <begin position="122"/>
        <end position="339"/>
    </location>
</feature>
<dbReference type="InterPro" id="IPR038765">
    <property type="entry name" value="Papain-like_cys_pep_sf"/>
</dbReference>
<evidence type="ECO:0000259" key="10">
    <source>
        <dbReference type="SMART" id="SM00645"/>
    </source>
</evidence>
<dbReference type="FunFam" id="3.90.70.10:FF:000006">
    <property type="entry name" value="Cathepsin S"/>
    <property type="match status" value="1"/>
</dbReference>
<feature type="transmembrane region" description="Helical" evidence="8">
    <location>
        <begin position="369"/>
        <end position="390"/>
    </location>
</feature>
<sequence>MKKLFLLLFAVTTLATSRFEREHAARELMETGQNEWISFKAKHNKRYESHLQDKIHKKQYFKGALFVEEHNDKYRFGETSFFVRLNSLSDLTSFEYSQLNGLIMGQKSSKGVPFVAPSNAKIPDSLDWREHGYVTEVKNQGMCGSCWAFSSTGALEGQHKRVSGKLVSLSEQNLIDCSTSYGNFGCLGGWMDQAFKYVKENGGIDTEASYPYVGDFSTNCTFKNRTVGATDDGFVDLPSGDEEALKVAVATIGPVSVAIDAGQDSFRMYAGGVYYDEKCSSKHLNHGVLVVGYGTDPVGGEYWLVKNSWGEDWGEKGYIKMARNRNNHCGIARNASYPIVSKKTNEMKEATIDYDLTFRFSLTFDEIRIVVALGFMMTVIAILSCVVRCCS</sequence>
<evidence type="ECO:0000313" key="13">
    <source>
        <dbReference type="Proteomes" id="UP001175271"/>
    </source>
</evidence>
<dbReference type="PROSITE" id="PS00640">
    <property type="entry name" value="THIOL_PROTEASE_ASN"/>
    <property type="match status" value="1"/>
</dbReference>
<evidence type="ECO:0000256" key="5">
    <source>
        <dbReference type="ARBA" id="ARBA00023145"/>
    </source>
</evidence>
<keyword evidence="4" id="KW-0788">Thiol protease</keyword>
<evidence type="ECO:0000256" key="9">
    <source>
        <dbReference type="SAM" id="SignalP"/>
    </source>
</evidence>
<proteinExistence type="inferred from homology"/>
<evidence type="ECO:0000256" key="8">
    <source>
        <dbReference type="SAM" id="Phobius"/>
    </source>
</evidence>
<evidence type="ECO:0000313" key="12">
    <source>
        <dbReference type="EMBL" id="KAK0429079.1"/>
    </source>
</evidence>
<dbReference type="InterPro" id="IPR013128">
    <property type="entry name" value="Peptidase_C1A"/>
</dbReference>
<keyword evidence="3" id="KW-0378">Hydrolase</keyword>
<evidence type="ECO:0000256" key="4">
    <source>
        <dbReference type="ARBA" id="ARBA00022807"/>
    </source>
</evidence>
<feature type="domain" description="Cathepsin propeptide inhibitor" evidence="11">
    <location>
        <begin position="36"/>
        <end position="96"/>
    </location>
</feature>
<dbReference type="GO" id="GO:0006508">
    <property type="term" value="P:proteolysis"/>
    <property type="evidence" value="ECO:0007669"/>
    <property type="project" value="UniProtKB-KW"/>
</dbReference>
<keyword evidence="2" id="KW-0645">Protease</keyword>
<evidence type="ECO:0000259" key="11">
    <source>
        <dbReference type="SMART" id="SM00848"/>
    </source>
</evidence>